<keyword evidence="1" id="KW-0175">Coiled coil</keyword>
<evidence type="ECO:0000313" key="3">
    <source>
        <dbReference type="Proteomes" id="UP001597111"/>
    </source>
</evidence>
<reference evidence="2 3" key="1">
    <citation type="journal article" date="2019" name="Int. J. Syst. Evol. Microbiol.">
        <title>The Global Catalogue of Microorganisms (GCM) 10K type strain sequencing project: providing services to taxonomists for standard genome sequencing and annotation.</title>
        <authorList>
            <consortium name="The Broad Institute Genomics Platform"/>
            <consortium name="The Broad Institute Genome Sequencing Center for Infectious Disease"/>
            <person name="Wu L."/>
            <person name="Ma J."/>
        </authorList>
    </citation>
    <scope>NUCLEOTIDE SEQUENCE [LARGE SCALE GENOMIC DNA]</scope>
    <source>
        <strain evidence="2 3">CGMCC 1.12285</strain>
    </source>
</reference>
<evidence type="ECO:0008006" key="4">
    <source>
        <dbReference type="Google" id="ProtNLM"/>
    </source>
</evidence>
<evidence type="ECO:0000313" key="2">
    <source>
        <dbReference type="EMBL" id="MFD1524900.1"/>
    </source>
</evidence>
<accession>A0ABD6B4Q8</accession>
<keyword evidence="3" id="KW-1185">Reference proteome</keyword>
<evidence type="ECO:0000256" key="1">
    <source>
        <dbReference type="SAM" id="Coils"/>
    </source>
</evidence>
<organism evidence="2 3">
    <name type="scientific">Halolamina salina</name>
    <dbReference type="NCBI Taxonomy" id="1220023"/>
    <lineage>
        <taxon>Archaea</taxon>
        <taxon>Methanobacteriati</taxon>
        <taxon>Methanobacteriota</taxon>
        <taxon>Stenosarchaea group</taxon>
        <taxon>Halobacteria</taxon>
        <taxon>Halobacteriales</taxon>
        <taxon>Haloferacaceae</taxon>
    </lineage>
</organism>
<protein>
    <recommendedName>
        <fullName evidence="4">Carboxypeptidase regulatory-like domain-containing protein</fullName>
    </recommendedName>
</protein>
<dbReference type="Proteomes" id="UP001597111">
    <property type="component" value="Unassembled WGS sequence"/>
</dbReference>
<dbReference type="RefSeq" id="WP_379817801.1">
    <property type="nucleotide sequence ID" value="NZ_JBHUDH010000008.1"/>
</dbReference>
<feature type="coiled-coil region" evidence="1">
    <location>
        <begin position="179"/>
        <end position="206"/>
    </location>
</feature>
<dbReference type="EMBL" id="JBHUDH010000008">
    <property type="protein sequence ID" value="MFD1524900.1"/>
    <property type="molecule type" value="Genomic_DNA"/>
</dbReference>
<comment type="caution">
    <text evidence="2">The sequence shown here is derived from an EMBL/GenBank/DDBJ whole genome shotgun (WGS) entry which is preliminary data.</text>
</comment>
<sequence>AAPTVEASTEPGIYEFQDVPVGAYELLATADGSPFDPDRETVEIGADDAVTADLDVGFRFSIDRHRDELAALRTAADELVPSSQIDTAIHGYYASVAHALADVVESLPERGDQFAGTGVDPDAVAEALLDTGQGVVTVVDNALNTKQNVDLFNGCADLPAATVEWDGFEITTLFDLAGKEQMLDQQTEIRTRLTELEERIDAERDELNVVSPASDVLDELRNFAQNEMKSDTTRNAAVVFVLLGFADAVEELFEREQLRERLQYTRF</sequence>
<dbReference type="AlphaFoldDB" id="A0ABD6B4Q8"/>
<proteinExistence type="predicted"/>
<name>A0ABD6B4Q8_9EURY</name>
<gene>
    <name evidence="2" type="ORF">ACFR9S_01110</name>
</gene>
<feature type="non-terminal residue" evidence="2">
    <location>
        <position position="1"/>
    </location>
</feature>